<evidence type="ECO:0008006" key="3">
    <source>
        <dbReference type="Google" id="ProtNLM"/>
    </source>
</evidence>
<dbReference type="EMBL" id="OW240923">
    <property type="protein sequence ID" value="CAH2325984.1"/>
    <property type="molecule type" value="Genomic_DNA"/>
</dbReference>
<keyword evidence="2" id="KW-1185">Reference proteome</keyword>
<proteinExistence type="predicted"/>
<gene>
    <name evidence="1" type="ORF">PECUL_23A004668</name>
</gene>
<organism evidence="1 2">
    <name type="scientific">Pelobates cultripes</name>
    <name type="common">Western spadefoot toad</name>
    <dbReference type="NCBI Taxonomy" id="61616"/>
    <lineage>
        <taxon>Eukaryota</taxon>
        <taxon>Metazoa</taxon>
        <taxon>Chordata</taxon>
        <taxon>Craniata</taxon>
        <taxon>Vertebrata</taxon>
        <taxon>Euteleostomi</taxon>
        <taxon>Amphibia</taxon>
        <taxon>Batrachia</taxon>
        <taxon>Anura</taxon>
        <taxon>Pelobatoidea</taxon>
        <taxon>Pelobatidae</taxon>
        <taxon>Pelobates</taxon>
    </lineage>
</organism>
<sequence>MLLMDNAPAHPPGLEEDLVEDFNFIKVTFLPPYTTLLLQPISNFKKLYTREHFRRCFEMTDRSSLTHHEFWREHFDIVSCLQIITIAIVSHLHQSQQFCRKLFPWGGLWAWR</sequence>
<dbReference type="Proteomes" id="UP001295444">
    <property type="component" value="Chromosome 12"/>
</dbReference>
<evidence type="ECO:0000313" key="1">
    <source>
        <dbReference type="EMBL" id="CAH2325984.1"/>
    </source>
</evidence>
<dbReference type="AlphaFoldDB" id="A0AAD1WXA0"/>
<accession>A0AAD1WXA0</accession>
<protein>
    <recommendedName>
        <fullName evidence="3">DDE-1 domain-containing protein</fullName>
    </recommendedName>
</protein>
<reference evidence="1" key="1">
    <citation type="submission" date="2022-03" db="EMBL/GenBank/DDBJ databases">
        <authorList>
            <person name="Alioto T."/>
            <person name="Alioto T."/>
            <person name="Gomez Garrido J."/>
        </authorList>
    </citation>
    <scope>NUCLEOTIDE SEQUENCE</scope>
</reference>
<evidence type="ECO:0000313" key="2">
    <source>
        <dbReference type="Proteomes" id="UP001295444"/>
    </source>
</evidence>
<name>A0AAD1WXA0_PELCU</name>